<evidence type="ECO:0000256" key="1">
    <source>
        <dbReference type="ARBA" id="ARBA00009919"/>
    </source>
</evidence>
<organism evidence="14 15">
    <name type="scientific">Chlorobium ferrooxidans DSM 13031</name>
    <dbReference type="NCBI Taxonomy" id="377431"/>
    <lineage>
        <taxon>Bacteria</taxon>
        <taxon>Pseudomonadati</taxon>
        <taxon>Chlorobiota</taxon>
        <taxon>Chlorobiia</taxon>
        <taxon>Chlorobiales</taxon>
        <taxon>Chlorobiaceae</taxon>
        <taxon>Chlorobium/Pelodictyon group</taxon>
        <taxon>Chlorobium</taxon>
    </lineage>
</organism>
<reference evidence="14 15" key="2">
    <citation type="submission" date="2006-07" db="EMBL/GenBank/DDBJ databases">
        <title>Sequencing of the draft genome and assembly of Chlorobium ferroxidans DSM 13031.</title>
        <authorList>
            <consortium name="US DOE Joint Genome Institute (JGI-PGF)"/>
            <person name="Copeland A."/>
            <person name="Lucas S."/>
            <person name="Lapidus A."/>
            <person name="Barry K."/>
            <person name="Glavina del Rio T."/>
            <person name="Dalin E."/>
            <person name="Tice H."/>
            <person name="Bruce D."/>
            <person name="Pitluck S."/>
            <person name="Richardson P."/>
        </authorList>
    </citation>
    <scope>NUCLEOTIDE SEQUENCE [LARGE SCALE GENOMIC DNA]</scope>
    <source>
        <strain evidence="14 15">DSM 13031</strain>
    </source>
</reference>
<keyword evidence="4" id="KW-0067">ATP-binding</keyword>
<evidence type="ECO:0000256" key="6">
    <source>
        <dbReference type="ARBA" id="ARBA00055169"/>
    </source>
</evidence>
<dbReference type="Pfam" id="PF00899">
    <property type="entry name" value="ThiF"/>
    <property type="match status" value="1"/>
</dbReference>
<keyword evidence="15" id="KW-1185">Reference proteome</keyword>
<reference evidence="14 15" key="1">
    <citation type="submission" date="2006-07" db="EMBL/GenBank/DDBJ databases">
        <title>Annotation of the draft genome assembly of Chlorobium ferroxidans DSM 13031.</title>
        <authorList>
            <consortium name="US DOE Joint Genome Institute (JGI-ORNL)"/>
            <person name="Larimer F."/>
            <person name="Land M."/>
            <person name="Hauser L."/>
        </authorList>
    </citation>
    <scope>NUCLEOTIDE SEQUENCE [LARGE SCALE GENOMIC DNA]</scope>
    <source>
        <strain evidence="14 15">DSM 13031</strain>
    </source>
</reference>
<dbReference type="GO" id="GO:0008641">
    <property type="term" value="F:ubiquitin-like modifier activating enzyme activity"/>
    <property type="evidence" value="ECO:0007669"/>
    <property type="project" value="InterPro"/>
</dbReference>
<evidence type="ECO:0000313" key="15">
    <source>
        <dbReference type="Proteomes" id="UP000004162"/>
    </source>
</evidence>
<dbReference type="FunFam" id="3.40.50.720:FF:000033">
    <property type="entry name" value="Adenylyltransferase and sulfurtransferase MOCS3"/>
    <property type="match status" value="1"/>
</dbReference>
<feature type="domain" description="THIF-type NAD/FAD binding fold" evidence="13">
    <location>
        <begin position="11"/>
        <end position="242"/>
    </location>
</feature>
<dbReference type="SUPFAM" id="SSF69572">
    <property type="entry name" value="Activating enzymes of the ubiquitin-like proteins"/>
    <property type="match status" value="1"/>
</dbReference>
<evidence type="ECO:0000256" key="10">
    <source>
        <dbReference type="ARBA" id="ARBA00075110"/>
    </source>
</evidence>
<protein>
    <recommendedName>
        <fullName evidence="9">Molybdopterin-synthase adenylyltransferase</fullName>
        <ecNumber evidence="8">2.7.7.80</ecNumber>
    </recommendedName>
    <alternativeName>
        <fullName evidence="12">MoaD protein adenylase</fullName>
    </alternativeName>
    <alternativeName>
        <fullName evidence="10">Molybdopterin-converting factor subunit 1 adenylase</fullName>
    </alternativeName>
    <alternativeName>
        <fullName evidence="11">Sulfur carrier protein MoaD adenylyltransferase</fullName>
    </alternativeName>
</protein>
<accession>Q0YUW3</accession>
<evidence type="ECO:0000256" key="2">
    <source>
        <dbReference type="ARBA" id="ARBA00022679"/>
    </source>
</evidence>
<evidence type="ECO:0000256" key="5">
    <source>
        <dbReference type="ARBA" id="ARBA00052218"/>
    </source>
</evidence>
<comment type="function">
    <text evidence="6">Catalyzes the adenylation by ATP of the carboxyl group of the C-terminal glycine of sulfur carrier protein MoaD.</text>
</comment>
<keyword evidence="2" id="KW-0808">Transferase</keyword>
<evidence type="ECO:0000256" key="12">
    <source>
        <dbReference type="ARBA" id="ARBA00078531"/>
    </source>
</evidence>
<dbReference type="PANTHER" id="PTHR10953">
    <property type="entry name" value="UBIQUITIN-ACTIVATING ENZYME E1"/>
    <property type="match status" value="1"/>
</dbReference>
<gene>
    <name evidence="14" type="ORF">CferDRAFT_1930</name>
</gene>
<sequence>MPLNDNQRQRYLRHLSLQEIGEAGQEKLLQAKVLVVGAGGLGSPAAFYLAAAGIGSLGIMDGDTVELSNLQRQILHTTASLGEEKVNSAAERINALDPDIRLSLYPFRLTEENAPELLAGFDFVLDATDNFESKFLIAKACHQAAKPYSHAGIRQFYGQMMTVHPGKTACYHCVFHEEGVPAASTPSGPIGALPGVIGSMQAIEAIKYILSIGKPLVNTLLTYDSLSTEIRKVPLSRDPHCPLCGTA</sequence>
<evidence type="ECO:0000256" key="3">
    <source>
        <dbReference type="ARBA" id="ARBA00022741"/>
    </source>
</evidence>
<dbReference type="EMBL" id="AASE01000001">
    <property type="protein sequence ID" value="EAT59923.1"/>
    <property type="molecule type" value="Genomic_DNA"/>
</dbReference>
<dbReference type="RefSeq" id="WP_006365195.1">
    <property type="nucleotide sequence ID" value="NZ_AASE01000001.1"/>
</dbReference>
<dbReference type="EC" id="2.7.7.80" evidence="8"/>
<name>Q0YUW3_9CHLB</name>
<dbReference type="Gene3D" id="3.40.50.720">
    <property type="entry name" value="NAD(P)-binding Rossmann-like Domain"/>
    <property type="match status" value="1"/>
</dbReference>
<comment type="catalytic activity">
    <reaction evidence="5">
        <text>[molybdopterin-synthase sulfur-carrier protein]-C-terminal Gly-Gly + ATP + H(+) = [molybdopterin-synthase sulfur-carrier protein]-C-terminal Gly-Gly-AMP + diphosphate</text>
        <dbReference type="Rhea" id="RHEA:43616"/>
        <dbReference type="Rhea" id="RHEA-COMP:12159"/>
        <dbReference type="Rhea" id="RHEA-COMP:12202"/>
        <dbReference type="ChEBI" id="CHEBI:15378"/>
        <dbReference type="ChEBI" id="CHEBI:30616"/>
        <dbReference type="ChEBI" id="CHEBI:33019"/>
        <dbReference type="ChEBI" id="CHEBI:90618"/>
        <dbReference type="ChEBI" id="CHEBI:90778"/>
        <dbReference type="EC" id="2.7.7.80"/>
    </reaction>
</comment>
<evidence type="ECO:0000256" key="7">
    <source>
        <dbReference type="ARBA" id="ARBA00063809"/>
    </source>
</evidence>
<dbReference type="Proteomes" id="UP000004162">
    <property type="component" value="Unassembled WGS sequence"/>
</dbReference>
<dbReference type="OrthoDB" id="9804286at2"/>
<dbReference type="CDD" id="cd00757">
    <property type="entry name" value="ThiF_MoeB_HesA_family"/>
    <property type="match status" value="1"/>
</dbReference>
<comment type="caution">
    <text evidence="14">The sequence shown here is derived from an EMBL/GenBank/DDBJ whole genome shotgun (WGS) entry which is preliminary data.</text>
</comment>
<evidence type="ECO:0000259" key="13">
    <source>
        <dbReference type="Pfam" id="PF00899"/>
    </source>
</evidence>
<dbReference type="GO" id="GO:0005524">
    <property type="term" value="F:ATP binding"/>
    <property type="evidence" value="ECO:0007669"/>
    <property type="project" value="UniProtKB-KW"/>
</dbReference>
<proteinExistence type="inferred from homology"/>
<comment type="subunit">
    <text evidence="7">Homodimer. Forms a stable heterotetrameric complex of 2 MoeB and 2 MoaD during adenylation of MoaD.</text>
</comment>
<dbReference type="GO" id="GO:0061605">
    <property type="term" value="F:molybdopterin-synthase adenylyltransferase activity"/>
    <property type="evidence" value="ECO:0007669"/>
    <property type="project" value="UniProtKB-EC"/>
</dbReference>
<evidence type="ECO:0000256" key="11">
    <source>
        <dbReference type="ARBA" id="ARBA00075328"/>
    </source>
</evidence>
<dbReference type="InterPro" id="IPR045886">
    <property type="entry name" value="ThiF/MoeB/HesA"/>
</dbReference>
<dbReference type="PANTHER" id="PTHR10953:SF102">
    <property type="entry name" value="ADENYLYLTRANSFERASE AND SULFURTRANSFERASE MOCS3"/>
    <property type="match status" value="1"/>
</dbReference>
<dbReference type="GO" id="GO:0004792">
    <property type="term" value="F:thiosulfate-cyanide sulfurtransferase activity"/>
    <property type="evidence" value="ECO:0007669"/>
    <property type="project" value="TreeGrafter"/>
</dbReference>
<dbReference type="GO" id="GO:0005829">
    <property type="term" value="C:cytosol"/>
    <property type="evidence" value="ECO:0007669"/>
    <property type="project" value="TreeGrafter"/>
</dbReference>
<dbReference type="InterPro" id="IPR035985">
    <property type="entry name" value="Ubiquitin-activating_enz"/>
</dbReference>
<dbReference type="InterPro" id="IPR000594">
    <property type="entry name" value="ThiF_NAD_FAD-bd"/>
</dbReference>
<comment type="similarity">
    <text evidence="1">Belongs to the HesA/MoeB/ThiF family.</text>
</comment>
<dbReference type="GO" id="GO:0008146">
    <property type="term" value="F:sulfotransferase activity"/>
    <property type="evidence" value="ECO:0007669"/>
    <property type="project" value="TreeGrafter"/>
</dbReference>
<evidence type="ECO:0000256" key="4">
    <source>
        <dbReference type="ARBA" id="ARBA00022840"/>
    </source>
</evidence>
<evidence type="ECO:0000256" key="9">
    <source>
        <dbReference type="ARBA" id="ARBA00073635"/>
    </source>
</evidence>
<evidence type="ECO:0000313" key="14">
    <source>
        <dbReference type="EMBL" id="EAT59923.1"/>
    </source>
</evidence>
<dbReference type="AlphaFoldDB" id="Q0YUW3"/>
<evidence type="ECO:0000256" key="8">
    <source>
        <dbReference type="ARBA" id="ARBA00066884"/>
    </source>
</evidence>
<keyword evidence="3" id="KW-0547">Nucleotide-binding</keyword>